<comment type="caution">
    <text evidence="6">The sequence shown here is derived from an EMBL/GenBank/DDBJ whole genome shotgun (WGS) entry which is preliminary data.</text>
</comment>
<evidence type="ECO:0000313" key="7">
    <source>
        <dbReference type="Proteomes" id="UP000615446"/>
    </source>
</evidence>
<dbReference type="Proteomes" id="UP000615446">
    <property type="component" value="Unassembled WGS sequence"/>
</dbReference>
<keyword evidence="2" id="KW-0479">Metal-binding</keyword>
<dbReference type="OrthoDB" id="1900170at2759"/>
<dbReference type="InterPro" id="IPR012337">
    <property type="entry name" value="RNaseH-like_sf"/>
</dbReference>
<evidence type="ECO:0000256" key="4">
    <source>
        <dbReference type="ARBA" id="ARBA00022833"/>
    </source>
</evidence>
<protein>
    <submittedName>
        <fullName evidence="6">Zinc finger BED domain-containing protein RICESLEEPER 2-like</fullName>
    </submittedName>
</protein>
<keyword evidence="5" id="KW-0539">Nucleus</keyword>
<organism evidence="6 7">
    <name type="scientific">Rhizophagus clarus</name>
    <dbReference type="NCBI Taxonomy" id="94130"/>
    <lineage>
        <taxon>Eukaryota</taxon>
        <taxon>Fungi</taxon>
        <taxon>Fungi incertae sedis</taxon>
        <taxon>Mucoromycota</taxon>
        <taxon>Glomeromycotina</taxon>
        <taxon>Glomeromycetes</taxon>
        <taxon>Glomerales</taxon>
        <taxon>Glomeraceae</taxon>
        <taxon>Rhizophagus</taxon>
    </lineage>
</organism>
<dbReference type="InterPro" id="IPR052035">
    <property type="entry name" value="ZnF_BED_domain_contain"/>
</dbReference>
<evidence type="ECO:0000313" key="6">
    <source>
        <dbReference type="EMBL" id="GES98755.1"/>
    </source>
</evidence>
<comment type="subcellular location">
    <subcellularLocation>
        <location evidence="1">Nucleus</location>
    </subcellularLocation>
</comment>
<name>A0A8H3M657_9GLOM</name>
<sequence length="200" mass="22996">MKEQIFIDYENEDYEEENNDEIMAEMAKAGTEITNETKTEASDGETKAFILCHICEGYFSTNNSIITLECHLKSKYLNIYKNLGQDETSSSESWTIEVQNEKYKLFINWIITNQQLFTIISLTMDMWTTISSLGILTVTIHFIKDDWQFDHFIIDVFYVSSSHTALIIKDSIIKIISELNITNQLIGITSDNEAKMLAAT</sequence>
<dbReference type="PANTHER" id="PTHR46481:SF10">
    <property type="entry name" value="ZINC FINGER BED DOMAIN-CONTAINING PROTEIN 39"/>
    <property type="match status" value="1"/>
</dbReference>
<evidence type="ECO:0000256" key="3">
    <source>
        <dbReference type="ARBA" id="ARBA00022771"/>
    </source>
</evidence>
<dbReference type="EMBL" id="BLAL01000274">
    <property type="protein sequence ID" value="GES98755.1"/>
    <property type="molecule type" value="Genomic_DNA"/>
</dbReference>
<evidence type="ECO:0000256" key="2">
    <source>
        <dbReference type="ARBA" id="ARBA00022723"/>
    </source>
</evidence>
<dbReference type="GO" id="GO:0008270">
    <property type="term" value="F:zinc ion binding"/>
    <property type="evidence" value="ECO:0007669"/>
    <property type="project" value="UniProtKB-KW"/>
</dbReference>
<reference evidence="6" key="1">
    <citation type="submission" date="2019-10" db="EMBL/GenBank/DDBJ databases">
        <title>Conservation and host-specific expression of non-tandemly repeated heterogenous ribosome RNA gene in arbuscular mycorrhizal fungi.</title>
        <authorList>
            <person name="Maeda T."/>
            <person name="Kobayashi Y."/>
            <person name="Nakagawa T."/>
            <person name="Ezawa T."/>
            <person name="Yamaguchi K."/>
            <person name="Bino T."/>
            <person name="Nishimoto Y."/>
            <person name="Shigenobu S."/>
            <person name="Kawaguchi M."/>
        </authorList>
    </citation>
    <scope>NUCLEOTIDE SEQUENCE</scope>
    <source>
        <strain evidence="6">HR1</strain>
    </source>
</reference>
<accession>A0A8H3M657</accession>
<gene>
    <name evidence="6" type="ORF">RCL2_002529100</name>
</gene>
<dbReference type="PANTHER" id="PTHR46481">
    <property type="entry name" value="ZINC FINGER BED DOMAIN-CONTAINING PROTEIN 4"/>
    <property type="match status" value="1"/>
</dbReference>
<dbReference type="GO" id="GO:0005634">
    <property type="term" value="C:nucleus"/>
    <property type="evidence" value="ECO:0007669"/>
    <property type="project" value="UniProtKB-SubCell"/>
</dbReference>
<dbReference type="SUPFAM" id="SSF53098">
    <property type="entry name" value="Ribonuclease H-like"/>
    <property type="match status" value="1"/>
</dbReference>
<proteinExistence type="predicted"/>
<keyword evidence="3" id="KW-0863">Zinc-finger</keyword>
<keyword evidence="4" id="KW-0862">Zinc</keyword>
<evidence type="ECO:0000256" key="5">
    <source>
        <dbReference type="ARBA" id="ARBA00023242"/>
    </source>
</evidence>
<evidence type="ECO:0000256" key="1">
    <source>
        <dbReference type="ARBA" id="ARBA00004123"/>
    </source>
</evidence>
<dbReference type="AlphaFoldDB" id="A0A8H3M657"/>